<proteinExistence type="predicted"/>
<keyword evidence="2" id="KW-1185">Reference proteome</keyword>
<evidence type="ECO:0000313" key="1">
    <source>
        <dbReference type="EMBL" id="KAE9595222.1"/>
    </source>
</evidence>
<dbReference type="Proteomes" id="UP000447434">
    <property type="component" value="Chromosome 17"/>
</dbReference>
<dbReference type="AlphaFoldDB" id="A0A6A4P0U2"/>
<evidence type="ECO:0000313" key="2">
    <source>
        <dbReference type="Proteomes" id="UP000447434"/>
    </source>
</evidence>
<gene>
    <name evidence="1" type="ORF">Lalb_Chr17g0336421</name>
</gene>
<organism evidence="1 2">
    <name type="scientific">Lupinus albus</name>
    <name type="common">White lupine</name>
    <name type="synonym">Lupinus termis</name>
    <dbReference type="NCBI Taxonomy" id="3870"/>
    <lineage>
        <taxon>Eukaryota</taxon>
        <taxon>Viridiplantae</taxon>
        <taxon>Streptophyta</taxon>
        <taxon>Embryophyta</taxon>
        <taxon>Tracheophyta</taxon>
        <taxon>Spermatophyta</taxon>
        <taxon>Magnoliopsida</taxon>
        <taxon>eudicotyledons</taxon>
        <taxon>Gunneridae</taxon>
        <taxon>Pentapetalae</taxon>
        <taxon>rosids</taxon>
        <taxon>fabids</taxon>
        <taxon>Fabales</taxon>
        <taxon>Fabaceae</taxon>
        <taxon>Papilionoideae</taxon>
        <taxon>50 kb inversion clade</taxon>
        <taxon>genistoids sensu lato</taxon>
        <taxon>core genistoids</taxon>
        <taxon>Genisteae</taxon>
        <taxon>Lupinus</taxon>
    </lineage>
</organism>
<sequence length="81" mass="9371">MGNSCFRIRIICLKKYLSSYSKPIGTHWDTFLGQMNFISCFQSLIFLCSSKIGPFFLCEKVKIELLDSKESLCFLQLLIFS</sequence>
<reference evidence="2" key="1">
    <citation type="journal article" date="2020" name="Nat. Commun.">
        <title>Genome sequence of the cluster root forming white lupin.</title>
        <authorList>
            <person name="Hufnagel B."/>
            <person name="Marques A."/>
            <person name="Soriano A."/>
            <person name="Marques L."/>
            <person name="Divol F."/>
            <person name="Doumas P."/>
            <person name="Sallet E."/>
            <person name="Mancinotti D."/>
            <person name="Carrere S."/>
            <person name="Marande W."/>
            <person name="Arribat S."/>
            <person name="Keller J."/>
            <person name="Huneau C."/>
            <person name="Blein T."/>
            <person name="Aime D."/>
            <person name="Laguerre M."/>
            <person name="Taylor J."/>
            <person name="Schubert V."/>
            <person name="Nelson M."/>
            <person name="Geu-Flores F."/>
            <person name="Crespi M."/>
            <person name="Gallardo-Guerrero K."/>
            <person name="Delaux P.-M."/>
            <person name="Salse J."/>
            <person name="Berges H."/>
            <person name="Guyot R."/>
            <person name="Gouzy J."/>
            <person name="Peret B."/>
        </authorList>
    </citation>
    <scope>NUCLEOTIDE SEQUENCE [LARGE SCALE GENOMIC DNA]</scope>
    <source>
        <strain evidence="2">cv. Amiga</strain>
    </source>
</reference>
<accession>A0A6A4P0U2</accession>
<dbReference type="EMBL" id="WOCE01000017">
    <property type="protein sequence ID" value="KAE9595222.1"/>
    <property type="molecule type" value="Genomic_DNA"/>
</dbReference>
<comment type="caution">
    <text evidence="1">The sequence shown here is derived from an EMBL/GenBank/DDBJ whole genome shotgun (WGS) entry which is preliminary data.</text>
</comment>
<protein>
    <submittedName>
        <fullName evidence="1">Uncharacterized protein</fullName>
    </submittedName>
</protein>
<name>A0A6A4P0U2_LUPAL</name>